<feature type="domain" description="ART-PolyVal-like" evidence="3">
    <location>
        <begin position="2304"/>
        <end position="2448"/>
    </location>
</feature>
<feature type="region of interest" description="Disordered" evidence="2">
    <location>
        <begin position="2887"/>
        <end position="2950"/>
    </location>
</feature>
<evidence type="ECO:0000259" key="4">
    <source>
        <dbReference type="Pfam" id="PF18823"/>
    </source>
</evidence>
<feature type="region of interest" description="Disordered" evidence="2">
    <location>
        <begin position="74"/>
        <end position="96"/>
    </location>
</feature>
<feature type="domain" description="Inorganic pyrophosphatase" evidence="4">
    <location>
        <begin position="1651"/>
        <end position="1783"/>
    </location>
</feature>
<dbReference type="Pfam" id="PF18760">
    <property type="entry name" value="ART-PolyVal"/>
    <property type="match status" value="1"/>
</dbReference>
<protein>
    <submittedName>
        <fullName evidence="5">Type I restriction enzyme</fullName>
    </submittedName>
</protein>
<feature type="coiled-coil region" evidence="1">
    <location>
        <begin position="961"/>
        <end position="988"/>
    </location>
</feature>
<evidence type="ECO:0000256" key="1">
    <source>
        <dbReference type="SAM" id="Coils"/>
    </source>
</evidence>
<proteinExistence type="predicted"/>
<feature type="region of interest" description="Disordered" evidence="2">
    <location>
        <begin position="897"/>
        <end position="920"/>
    </location>
</feature>
<feature type="coiled-coil region" evidence="1">
    <location>
        <begin position="1846"/>
        <end position="1895"/>
    </location>
</feature>
<organism evidence="5">
    <name type="scientific">Podoviridae sp. ctsfx1</name>
    <dbReference type="NCBI Taxonomy" id="2825281"/>
    <lineage>
        <taxon>Viruses</taxon>
        <taxon>Duplodnaviria</taxon>
        <taxon>Heunggongvirae</taxon>
        <taxon>Uroviricota</taxon>
        <taxon>Caudoviricetes</taxon>
    </lineage>
</organism>
<evidence type="ECO:0000259" key="3">
    <source>
        <dbReference type="Pfam" id="PF18760"/>
    </source>
</evidence>
<keyword evidence="1" id="KW-0175">Coiled coil</keyword>
<name>A0A8S5QAA8_9CAUD</name>
<evidence type="ECO:0000256" key="2">
    <source>
        <dbReference type="SAM" id="MobiDB-lite"/>
    </source>
</evidence>
<feature type="region of interest" description="Disordered" evidence="2">
    <location>
        <begin position="1280"/>
        <end position="1333"/>
    </location>
</feature>
<evidence type="ECO:0000313" key="5">
    <source>
        <dbReference type="EMBL" id="DAE15693.1"/>
    </source>
</evidence>
<feature type="coiled-coil region" evidence="1">
    <location>
        <begin position="1989"/>
        <end position="2023"/>
    </location>
</feature>
<accession>A0A8S5QAA8</accession>
<reference evidence="5" key="1">
    <citation type="journal article" date="2021" name="Proc. Natl. Acad. Sci. U.S.A.">
        <title>A Catalog of Tens of Thousands of Viruses from Human Metagenomes Reveals Hidden Associations with Chronic Diseases.</title>
        <authorList>
            <person name="Tisza M.J."/>
            <person name="Buck C.B."/>
        </authorList>
    </citation>
    <scope>NUCLEOTIDE SEQUENCE</scope>
    <source>
        <strain evidence="5">Ctsfx1</strain>
    </source>
</reference>
<feature type="compositionally biased region" description="Acidic residues" evidence="2">
    <location>
        <begin position="897"/>
        <end position="917"/>
    </location>
</feature>
<feature type="compositionally biased region" description="Polar residues" evidence="2">
    <location>
        <begin position="1815"/>
        <end position="1825"/>
    </location>
</feature>
<dbReference type="Pfam" id="PF18823">
    <property type="entry name" value="InPase"/>
    <property type="match status" value="1"/>
</dbReference>
<dbReference type="InterPro" id="IPR041595">
    <property type="entry name" value="Inorganic_Pase"/>
</dbReference>
<dbReference type="InterPro" id="IPR041055">
    <property type="entry name" value="Kinase-PolyVal"/>
</dbReference>
<feature type="region of interest" description="Disordered" evidence="2">
    <location>
        <begin position="1810"/>
        <end position="1840"/>
    </location>
</feature>
<feature type="compositionally biased region" description="Basic and acidic residues" evidence="2">
    <location>
        <begin position="2887"/>
        <end position="2941"/>
    </location>
</feature>
<dbReference type="EMBL" id="BK015610">
    <property type="protein sequence ID" value="DAE15693.1"/>
    <property type="molecule type" value="Genomic_DNA"/>
</dbReference>
<dbReference type="Pfam" id="PF18762">
    <property type="entry name" value="Kinase-PolyVal"/>
    <property type="match status" value="1"/>
</dbReference>
<sequence>MAEINMNENRKWLYDALTNKGVQMGAYEEFDKNVDANKDWLYNTAKSKGVDIGDYDAFDKAMSNGQIPAVTVPHPEQRQLQQPQPRPKSPYVEGKGDDTMIFGVSYTDYQQMSPEEQSKQYSAAIEKRKNDEKNFFSNYITGQLGEIDSELNKEREPVAMPAGSAFIPSSAVGAAQRFGNGDTKEAQDRYTSLHAAKNLLDDANKLVEESKKGDTGFFSSLGRGFKDRFMDTDNWTMGLTDTAYSGLLRKAIEKEESGEELSPEESKLLDAAAVNMATQAYFSSDMSRGYKAGSTTAQSIPFMLEFAINPVSSSGNALAKGLLKHGLKRFGRAATSNAAKVAGRLVGDAAAAAGMTATSSIGRVASGTNERMIGDVQATVEDGEIRYAGRENGMEVGEALGKSAVSNFLENQSEMVFNAFAGGGKMAKEALSKFVPGLSKLSNGEIVQFISKIKNNPTIKNVANRTQFHGLLGEYAEEVYNNFANIPLGEMTVEQATDLDNNIDTFLGLAPTSVAFGLLGLSGMAREKYIAQRNIHRFRKKLSEEDKALFDELRQVINASDKETTKAFIKRTLADKNLTPEKKKERVFAVQDMQEEKVLEDVQNEDAIAGITPEDIEANKVDIYRDYKRAERKVNSLLPEELTSQLDAVSDLGQFASANNLNEQQVSALADYLPAKEMFSQYVGHTNNRKEEAKMQAREQAMADIERISNPETGLVVQAKHKFVDNPVYLVGGNLSFGEDGFLDRDSSSETIYYVDETGERKMAQAEDFDSVLSEVPIDDMIVQAEANAEQDFIANEEESLRSPDIPAPVRGETVMIDGSRYLIEGDNMDDPGLSVMAIKLNDTGEIDIENGDERPISVDDYYSLKESELWQNDIVPASLQEETQQTEETPLEAEAIQEETEQAPVPIEEESVQEETPEQRLQKVLETLPKKKDGSIDYKSMTPQQQFDYTSAAESPEVAIEDLRGDVAAKNEQLEKINARLAKATGSERVELRDIIRSKKKELDDLKTFFQSVEPTQSVTSESDKDEEVQVPEDVRTDEDYISWVADNSDDANEVLDAYSAAKDLASHEQTLKPWQRELLGRKVSTSSFNRFGDRNQITGALAKGWLRKDGQEIDAIAQELSENGVDVTEQDIVDFMLTNPSNHVSQVSNTMRSLSSKFSEIATKEMGIPVGGPESNTGRLYIQLKEADQKIDKLTDQQKNEVQEALTADMDASDTQRTDSYYEALGDYVQQYDQFRNEFDEEGADEAIIQSMEENNPELYHGGFTAAELDDIYSQIENNNGTEGQAEDSRENQSPLSGEEVEQHEESGAPEVAATENRESEEQNNGVVSNEQFEIVKEQKQVNIEQPTINDLSVVEPSSSIQENGNNALNPEDNSVPLQGDNQKVNKNDEVSQSIPQGEHGTLPEISGEQEEPVYQLRRRIEEASRNASESERGRGRQQEVNQMIETQAKENGLWTPIQNLSHLGTPFLSGNENDTYLDRENAAVYKMNNLVNSKNLPELFKRIDLHNELFPQTKYELVGFTGFGNGGTIYPIYKQEYIDNAEFATPEEIGAYMQDLGFNKAGEAEYSNGDITISDLYPRNVLKDTEGDIYVIDADFKRNILTPKENNPAQFTSPQLESEENVLDYANRVSEAKRLFDAEQEVDTNPTEAQKSAGNYKKGHIKIDGYDITIENPKGSERSGVDTNGQPWSVTMNNSYGYIRGTEGVDGDHIDVFLSDNPADGKVYVIDQMNEDGFFDEHKVMYDFPSAETARAAYLANYSPGWKGLGAISEVSQDEFKKWIDSSHRKTKPFVDYKSVKVENVQTEIQGEFTEKSPSPQENSGETAVKLPKSGSNVKNKKRVADIKQARYELMDAKRELSVAQAVNSMYTPDEVEEKKKRVKEAENTLKKLTNKISDDGVRFREVEDGDITSLAQKHNLNEDDVRKYAQSINVGNLGGASYAFKNIKRSIRLLNSDLSLSEFVKAFAPVKAELYEKLGNVDALRDEYVQQEMEQRNVMEAARKRAEEEAETERKRLEEFELMTDTEMDVSYFKALEENDESRMRDIVNEAARRKGYVSADEFRMAHRAPSYDEEGYDKSLVDVASDKDNIRQSLNEQLKMNRDKYKNESAFAINEALSAIDEGKHPTVTIYRAVPKSLKEGRVRNGDWISLSESYVKTHGEHTLNGDYNIMKEEVPAENIYWDGNDINEWGYDDRSDYHYKDTKNNRKLSDLITRDDNGNIIPPSKRFNARKADTRFREKDFYSKEEQSIIDKAKEDGSYMKTPNGKKTSLSDKQWVQVRTKAFKNWFGDWENSSKDASKVVDKNGEPLVVYHGTLSKSIERFRKDMIGSRYSYDESGFFFTDKESIAKDYSASEFDSTVKGDIIPVFLNIRKPIMADNRWAVKNGLGNALKNMDSIEFWDNYQSFMLDEIEDQKKDGAIINDGSSKMLVVFEPNQIKSATENIGEFSSSNDAIRLRENSEDLHEINAAKVLAAITKLSDVLHTHIHMPRTVEELPDGAAKRAIERGRNIKAWYDTNTGEVSVYIPNLNNASDAVKSVLHEVVGHKGLRDLFGKEEFDGIMERLYGQLPENARKEVNDAAEAKYNGSVAVAMDEYLAEQAEKDETPSWWSRVVSAMRDFLREIGVDVKLTGDDVKYLLWKSRNRLMNTDDSIAVINKIAADEGMKERFHIGEYSRTAEQEKADYERSTKVVSDFAQSHAGAGNALVIRSRDIMRKQLAAIGISNKSIDEIEDAFNSGEAVAIYNEKAERVIISNNGASDKELKAYLWHENTHRAIREIFGDKAEEVIEPVYEWLSAKNPKGCEIVKNRYSERSDAVQKEECIVKFVEDKIKKSGEETFQQELKNASPVIKEVFEGIFNFIAYGTTERTGEESNKLLGRTLGAGHELEVRNSDASGFKEEKREKASEGTESSGRETGQEPEVIRFRDTTDKEQSDGTREAYEEAINTKGR</sequence>
<dbReference type="InterPro" id="IPR049522">
    <property type="entry name" value="ART-PolyVal_dom"/>
</dbReference>
<feature type="region of interest" description="Disordered" evidence="2">
    <location>
        <begin position="1350"/>
        <end position="1415"/>
    </location>
</feature>
<feature type="compositionally biased region" description="Polar residues" evidence="2">
    <location>
        <begin position="1350"/>
        <end position="1385"/>
    </location>
</feature>